<name>A0A7I8JNY1_SPIIN</name>
<keyword evidence="1" id="KW-0472">Membrane</keyword>
<keyword evidence="1" id="KW-1133">Transmembrane helix</keyword>
<accession>A0A7I8JNY1</accession>
<reference evidence="2 3" key="1">
    <citation type="submission" date="2019-12" db="EMBL/GenBank/DDBJ databases">
        <authorList>
            <person name="Scholz U."/>
            <person name="Mascher M."/>
            <person name="Fiebig A."/>
        </authorList>
    </citation>
    <scope>NUCLEOTIDE SEQUENCE</scope>
</reference>
<proteinExistence type="predicted"/>
<evidence type="ECO:0000313" key="3">
    <source>
        <dbReference type="Proteomes" id="UP001189122"/>
    </source>
</evidence>
<evidence type="ECO:0000313" key="2">
    <source>
        <dbReference type="EMBL" id="CAA2632673.1"/>
    </source>
</evidence>
<evidence type="ECO:0000256" key="1">
    <source>
        <dbReference type="SAM" id="Phobius"/>
    </source>
</evidence>
<gene>
    <name evidence="2" type="ORF">SI7747_15018267</name>
</gene>
<dbReference type="EMBL" id="LR743602">
    <property type="protein sequence ID" value="CAA2632673.1"/>
    <property type="molecule type" value="Genomic_DNA"/>
</dbReference>
<keyword evidence="1" id="KW-0812">Transmembrane</keyword>
<dbReference type="Proteomes" id="UP001189122">
    <property type="component" value="Unassembled WGS sequence"/>
</dbReference>
<protein>
    <submittedName>
        <fullName evidence="2">Uncharacterized protein</fullName>
    </submittedName>
</protein>
<keyword evidence="3" id="KW-1185">Reference proteome</keyword>
<dbReference type="AlphaFoldDB" id="A0A7I8JNY1"/>
<organism evidence="2">
    <name type="scientific">Spirodela intermedia</name>
    <name type="common">Intermediate duckweed</name>
    <dbReference type="NCBI Taxonomy" id="51605"/>
    <lineage>
        <taxon>Eukaryota</taxon>
        <taxon>Viridiplantae</taxon>
        <taxon>Streptophyta</taxon>
        <taxon>Embryophyta</taxon>
        <taxon>Tracheophyta</taxon>
        <taxon>Spermatophyta</taxon>
        <taxon>Magnoliopsida</taxon>
        <taxon>Liliopsida</taxon>
        <taxon>Araceae</taxon>
        <taxon>Lemnoideae</taxon>
        <taxon>Spirodela</taxon>
    </lineage>
</organism>
<dbReference type="EMBL" id="CACRZD030000015">
    <property type="protein sequence ID" value="CAA6671859.1"/>
    <property type="molecule type" value="Genomic_DNA"/>
</dbReference>
<sequence length="28" mass="3410">MHQTLLFIGAKWITTSFFFLSFFFNFAF</sequence>
<feature type="transmembrane region" description="Helical" evidence="1">
    <location>
        <begin position="6"/>
        <end position="27"/>
    </location>
</feature>